<protein>
    <submittedName>
        <fullName evidence="1">Uncharacterized protein</fullName>
    </submittedName>
</protein>
<evidence type="ECO:0000313" key="1">
    <source>
        <dbReference type="EMBL" id="ARP60909.1"/>
    </source>
</evidence>
<proteinExistence type="predicted"/>
<sequence>MLHSSGIHGRVFSTSRKFAVYFLQNLLYNDYRSYLLKVIVVYYKLLLT</sequence>
<name>A0A1W6WXC4_BACTU</name>
<reference evidence="1 2" key="1">
    <citation type="submission" date="2017-04" db="EMBL/GenBank/DDBJ databases">
        <title>Complete Genome Sequence of Bacillus thuringiensis type Strain ATCC 10792.</title>
        <authorList>
            <person name="Oh D.-H."/>
            <person name="Park B.-J."/>
            <person name="Shuai W."/>
            <person name="Chelliah R."/>
        </authorList>
    </citation>
    <scope>NUCLEOTIDE SEQUENCE [LARGE SCALE GENOMIC DNA]</scope>
    <source>
        <strain evidence="1 2">ATCC 10792</strain>
    </source>
</reference>
<organism evidence="1 2">
    <name type="scientific">Bacillus thuringiensis</name>
    <dbReference type="NCBI Taxonomy" id="1428"/>
    <lineage>
        <taxon>Bacteria</taxon>
        <taxon>Bacillati</taxon>
        <taxon>Bacillota</taxon>
        <taxon>Bacilli</taxon>
        <taxon>Bacillales</taxon>
        <taxon>Bacillaceae</taxon>
        <taxon>Bacillus</taxon>
        <taxon>Bacillus cereus group</taxon>
    </lineage>
</organism>
<dbReference type="Proteomes" id="UP000194143">
    <property type="component" value="Chromosome"/>
</dbReference>
<evidence type="ECO:0000313" key="2">
    <source>
        <dbReference type="Proteomes" id="UP000194143"/>
    </source>
</evidence>
<gene>
    <name evidence="1" type="ORF">CAB88_05560</name>
</gene>
<keyword evidence="2" id="KW-1185">Reference proteome</keyword>
<accession>A0A1W6WXC4</accession>
<dbReference type="EMBL" id="CP021061">
    <property type="protein sequence ID" value="ARP60909.1"/>
    <property type="molecule type" value="Genomic_DNA"/>
</dbReference>
<dbReference type="AlphaFoldDB" id="A0A1W6WXC4"/>